<protein>
    <submittedName>
        <fullName evidence="2">Copper chaperone PCu(A)C</fullName>
    </submittedName>
</protein>
<dbReference type="InterPro" id="IPR007410">
    <property type="entry name" value="LpqE-like"/>
</dbReference>
<evidence type="ECO:0000256" key="1">
    <source>
        <dbReference type="SAM" id="SignalP"/>
    </source>
</evidence>
<dbReference type="Pfam" id="PF04314">
    <property type="entry name" value="PCuAC"/>
    <property type="match status" value="1"/>
</dbReference>
<dbReference type="InterPro" id="IPR058248">
    <property type="entry name" value="Lxx211020-like"/>
</dbReference>
<organism evidence="2">
    <name type="scientific">Streptomyces sp. NBC_01401</name>
    <dbReference type="NCBI Taxonomy" id="2903854"/>
    <lineage>
        <taxon>Bacteria</taxon>
        <taxon>Bacillati</taxon>
        <taxon>Actinomycetota</taxon>
        <taxon>Actinomycetes</taxon>
        <taxon>Kitasatosporales</taxon>
        <taxon>Streptomycetaceae</taxon>
        <taxon>Streptomyces</taxon>
    </lineage>
</organism>
<dbReference type="PANTHER" id="PTHR36302">
    <property type="entry name" value="BLR7088 PROTEIN"/>
    <property type="match status" value="1"/>
</dbReference>
<dbReference type="PANTHER" id="PTHR36302:SF1">
    <property type="entry name" value="COPPER CHAPERONE PCU(A)C"/>
    <property type="match status" value="1"/>
</dbReference>
<name>A0AAU3GQH7_9ACTN</name>
<keyword evidence="1" id="KW-0732">Signal</keyword>
<dbReference type="InterPro" id="IPR036182">
    <property type="entry name" value="PCuAC_sf"/>
</dbReference>
<reference evidence="2" key="1">
    <citation type="submission" date="2022-10" db="EMBL/GenBank/DDBJ databases">
        <title>The complete genomes of actinobacterial strains from the NBC collection.</title>
        <authorList>
            <person name="Joergensen T.S."/>
            <person name="Alvarez Arevalo M."/>
            <person name="Sterndorff E.B."/>
            <person name="Faurdal D."/>
            <person name="Vuksanovic O."/>
            <person name="Mourched A.-S."/>
            <person name="Charusanti P."/>
            <person name="Shaw S."/>
            <person name="Blin K."/>
            <person name="Weber T."/>
        </authorList>
    </citation>
    <scope>NUCLEOTIDE SEQUENCE</scope>
    <source>
        <strain evidence="2">NBC_01401</strain>
    </source>
</reference>
<feature type="signal peptide" evidence="1">
    <location>
        <begin position="1"/>
        <end position="27"/>
    </location>
</feature>
<dbReference type="Gene3D" id="2.60.40.1890">
    <property type="entry name" value="PCu(A)C copper chaperone"/>
    <property type="match status" value="1"/>
</dbReference>
<dbReference type="EMBL" id="CP109535">
    <property type="protein sequence ID" value="WTY94085.1"/>
    <property type="molecule type" value="Genomic_DNA"/>
</dbReference>
<dbReference type="AlphaFoldDB" id="A0AAU3GQH7"/>
<feature type="chain" id="PRO_5043424169" evidence="1">
    <location>
        <begin position="28"/>
        <end position="172"/>
    </location>
</feature>
<sequence>MPVLSVRLRTSLTAVGVPVLACGTALAGLGAWTANGHAGSPPHVAVTEAYVYRPTGPTPETAAFFTLTNDGGSADRLVHIASADTVAAPRLSEHRMTPSGGAYRQPVDSVTVPAEDGLTMTPHGVDVTVRPKGTWRPGEKVSFTLRFAHGRPLTIRAVVVRPVATTDRLPHP</sequence>
<dbReference type="SUPFAM" id="SSF110087">
    <property type="entry name" value="DR1885-like metal-binding protein"/>
    <property type="match status" value="1"/>
</dbReference>
<accession>A0AAU3GQH7</accession>
<gene>
    <name evidence="2" type="ORF">OG626_03845</name>
</gene>
<proteinExistence type="predicted"/>
<evidence type="ECO:0000313" key="2">
    <source>
        <dbReference type="EMBL" id="WTY94085.1"/>
    </source>
</evidence>